<feature type="non-terminal residue" evidence="1">
    <location>
        <position position="35"/>
    </location>
</feature>
<dbReference type="AlphaFoldDB" id="A0A8E0ITZ7"/>
<name>A0A8E0ITZ7_LACPA</name>
<proteinExistence type="predicted"/>
<dbReference type="Proteomes" id="UP000014252">
    <property type="component" value="Unassembled WGS sequence"/>
</dbReference>
<comment type="caution">
    <text evidence="1">The sequence shown here is derived from an EMBL/GenBank/DDBJ whole genome shotgun (WGS) entry which is preliminary data.</text>
</comment>
<protein>
    <submittedName>
        <fullName evidence="1">Transcriptional regulator</fullName>
    </submittedName>
</protein>
<gene>
    <name evidence="1" type="ORF">Lpp71_01029</name>
</gene>
<accession>A0A8E0ITZ7</accession>
<evidence type="ECO:0000313" key="2">
    <source>
        <dbReference type="Proteomes" id="UP000014252"/>
    </source>
</evidence>
<organism evidence="1 2">
    <name type="scientific">Lacticaseibacillus paracasei subsp. paracasei Lpp71</name>
    <dbReference type="NCBI Taxonomy" id="1256207"/>
    <lineage>
        <taxon>Bacteria</taxon>
        <taxon>Bacillati</taxon>
        <taxon>Bacillota</taxon>
        <taxon>Bacilli</taxon>
        <taxon>Lactobacillales</taxon>
        <taxon>Lactobacillaceae</taxon>
        <taxon>Lacticaseibacillus</taxon>
    </lineage>
</organism>
<reference evidence="1 2" key="1">
    <citation type="journal article" date="2013" name="PLoS ONE">
        <title>Lactobacillus paracasei comparative genomics: towards species pan-genome definition and exploitation of diversity.</title>
        <authorList>
            <person name="Smokvina T."/>
            <person name="Wels M."/>
            <person name="Polka J."/>
            <person name="Chervaux C."/>
            <person name="Brisse S."/>
            <person name="Boekhorst J."/>
            <person name="van Hylckama Vlieg J.E."/>
            <person name="Siezen R.J."/>
        </authorList>
    </citation>
    <scope>NUCLEOTIDE SEQUENCE [LARGE SCALE GENOMIC DNA]</scope>
    <source>
        <strain evidence="1 2">Lpp71</strain>
    </source>
</reference>
<evidence type="ECO:0000313" key="1">
    <source>
        <dbReference type="EMBL" id="EPC77673.1"/>
    </source>
</evidence>
<dbReference type="EMBL" id="ANKD01000046">
    <property type="protein sequence ID" value="EPC77673.1"/>
    <property type="molecule type" value="Genomic_DNA"/>
</dbReference>
<sequence>MSSQERITTILLRLLRGDQLNKQALMTEFNKDESS</sequence>